<comment type="caution">
    <text evidence="2">The sequence shown here is derived from an EMBL/GenBank/DDBJ whole genome shotgun (WGS) entry which is preliminary data.</text>
</comment>
<dbReference type="RefSeq" id="WP_155174440.1">
    <property type="nucleotide sequence ID" value="NZ_BAAAFL010000012.1"/>
</dbReference>
<dbReference type="Pfam" id="PF08241">
    <property type="entry name" value="Methyltransf_11"/>
    <property type="match status" value="1"/>
</dbReference>
<dbReference type="Gene3D" id="3.40.50.150">
    <property type="entry name" value="Vaccinia Virus protein VP39"/>
    <property type="match status" value="1"/>
</dbReference>
<accession>A0ABW9RWQ1</accession>
<evidence type="ECO:0000259" key="1">
    <source>
        <dbReference type="Pfam" id="PF08241"/>
    </source>
</evidence>
<dbReference type="PANTHER" id="PTHR43861">
    <property type="entry name" value="TRANS-ACONITATE 2-METHYLTRANSFERASE-RELATED"/>
    <property type="match status" value="1"/>
</dbReference>
<reference evidence="2 3" key="1">
    <citation type="submission" date="2019-02" db="EMBL/GenBank/DDBJ databases">
        <authorList>
            <person name="Goldberg S.R."/>
            <person name="Haltli B.A."/>
            <person name="Correa H."/>
            <person name="Russell K.G."/>
        </authorList>
    </citation>
    <scope>NUCLEOTIDE SEQUENCE [LARGE SCALE GENOMIC DNA]</scope>
    <source>
        <strain evidence="2 3">JCM 16186</strain>
    </source>
</reference>
<keyword evidence="2" id="KW-0489">Methyltransferase</keyword>
<gene>
    <name evidence="2" type="ORF">E1163_20965</name>
</gene>
<dbReference type="GO" id="GO:0032259">
    <property type="term" value="P:methylation"/>
    <property type="evidence" value="ECO:0007669"/>
    <property type="project" value="UniProtKB-KW"/>
</dbReference>
<name>A0ABW9RWQ1_9BACT</name>
<dbReference type="SUPFAM" id="SSF53335">
    <property type="entry name" value="S-adenosyl-L-methionine-dependent methyltransferases"/>
    <property type="match status" value="1"/>
</dbReference>
<dbReference type="GO" id="GO:0008168">
    <property type="term" value="F:methyltransferase activity"/>
    <property type="evidence" value="ECO:0007669"/>
    <property type="project" value="UniProtKB-KW"/>
</dbReference>
<dbReference type="CDD" id="cd02440">
    <property type="entry name" value="AdoMet_MTases"/>
    <property type="match status" value="1"/>
</dbReference>
<keyword evidence="3" id="KW-1185">Reference proteome</keyword>
<organism evidence="2 3">
    <name type="scientific">Fulvivirga kasyanovii</name>
    <dbReference type="NCBI Taxonomy" id="396812"/>
    <lineage>
        <taxon>Bacteria</taxon>
        <taxon>Pseudomonadati</taxon>
        <taxon>Bacteroidota</taxon>
        <taxon>Cytophagia</taxon>
        <taxon>Cytophagales</taxon>
        <taxon>Fulvivirgaceae</taxon>
        <taxon>Fulvivirga</taxon>
    </lineage>
</organism>
<dbReference type="InterPro" id="IPR013216">
    <property type="entry name" value="Methyltransf_11"/>
</dbReference>
<proteinExistence type="predicted"/>
<feature type="domain" description="Methyltransferase type 11" evidence="1">
    <location>
        <begin position="33"/>
        <end position="130"/>
    </location>
</feature>
<keyword evidence="2" id="KW-0808">Transferase</keyword>
<dbReference type="Proteomes" id="UP000798808">
    <property type="component" value="Unassembled WGS sequence"/>
</dbReference>
<dbReference type="InterPro" id="IPR029063">
    <property type="entry name" value="SAM-dependent_MTases_sf"/>
</dbReference>
<dbReference type="EMBL" id="SMLW01000627">
    <property type="protein sequence ID" value="MTI27440.1"/>
    <property type="molecule type" value="Genomic_DNA"/>
</dbReference>
<protein>
    <submittedName>
        <fullName evidence="2">Class I SAM-dependent methyltransferase</fullName>
    </submittedName>
</protein>
<evidence type="ECO:0000313" key="2">
    <source>
        <dbReference type="EMBL" id="MTI27440.1"/>
    </source>
</evidence>
<evidence type="ECO:0000313" key="3">
    <source>
        <dbReference type="Proteomes" id="UP000798808"/>
    </source>
</evidence>
<sequence>MHYSELNKAVGNIDIYLLDQILKGRFEGKKRVLDAGCGEGRNMPYFLNNGYDVYGIDSNPLAIKMLHMMHKTIPKDHFLDGKLEMLPWKDYFFDAIICSAVLHFAQDRDAFYEMIEELKRVLNQQGILFIRMASTIGLEKTNDDSFSYLLTLEDINRLVNSSGFEKVEPIKTVLVEGQRSMATLVLSKS</sequence>